<protein>
    <submittedName>
        <fullName evidence="3">SDR family oxidoreductase</fullName>
    </submittedName>
</protein>
<accession>A0ABT0BBX1</accession>
<dbReference type="EMBL" id="JALHLF010000019">
    <property type="protein sequence ID" value="MCJ2182541.1"/>
    <property type="molecule type" value="Genomic_DNA"/>
</dbReference>
<dbReference type="Gene3D" id="3.40.50.720">
    <property type="entry name" value="NAD(P)-binding Rossmann-like Domain"/>
    <property type="match status" value="1"/>
</dbReference>
<keyword evidence="2" id="KW-0560">Oxidoreductase</keyword>
<dbReference type="PANTHER" id="PTHR43477">
    <property type="entry name" value="DIHYDROANTICAPSIN 7-DEHYDROGENASE"/>
    <property type="match status" value="1"/>
</dbReference>
<comment type="similarity">
    <text evidence="1">Belongs to the short-chain dehydrogenases/reductases (SDR) family.</text>
</comment>
<dbReference type="PANTHER" id="PTHR43477:SF1">
    <property type="entry name" value="DIHYDROANTICAPSIN 7-DEHYDROGENASE"/>
    <property type="match status" value="1"/>
</dbReference>
<comment type="caution">
    <text evidence="3">The sequence shown here is derived from an EMBL/GenBank/DDBJ whole genome shotgun (WGS) entry which is preliminary data.</text>
</comment>
<dbReference type="Proteomes" id="UP001162881">
    <property type="component" value="Unassembled WGS sequence"/>
</dbReference>
<sequence>MTLSEKTVLVVGGSSGIGLGIAEAALAAGARVTIASRSPEKISAAVERLGDAAQGAQLDTGDAEAIDRFFAARAPFDHIVVSAAQTKVAPVRDLPLEDAYQSMNSKFWGAYRIARAARMAEGGSLTLVSGFLSIRPKKGAAIQSAINAGLEGLTRGLALELAPVRVNCVSPGLVMTPMLDGQGGDARQAMFEGAAQRLPVGRVGAPAHIAIQVMAFLANPYITGTTVYVDGGGAIA</sequence>
<gene>
    <name evidence="3" type="ORF">MTR62_07525</name>
</gene>
<evidence type="ECO:0000313" key="4">
    <source>
        <dbReference type="Proteomes" id="UP001162881"/>
    </source>
</evidence>
<organism evidence="3 4">
    <name type="scientific">Novosphingobium organovorum</name>
    <dbReference type="NCBI Taxonomy" id="2930092"/>
    <lineage>
        <taxon>Bacteria</taxon>
        <taxon>Pseudomonadati</taxon>
        <taxon>Pseudomonadota</taxon>
        <taxon>Alphaproteobacteria</taxon>
        <taxon>Sphingomonadales</taxon>
        <taxon>Sphingomonadaceae</taxon>
        <taxon>Novosphingobium</taxon>
    </lineage>
</organism>
<dbReference type="Pfam" id="PF13561">
    <property type="entry name" value="adh_short_C2"/>
    <property type="match status" value="1"/>
</dbReference>
<dbReference type="InterPro" id="IPR002347">
    <property type="entry name" value="SDR_fam"/>
</dbReference>
<evidence type="ECO:0000313" key="3">
    <source>
        <dbReference type="EMBL" id="MCJ2182541.1"/>
    </source>
</evidence>
<proteinExistence type="inferred from homology"/>
<dbReference type="InterPro" id="IPR051122">
    <property type="entry name" value="SDR_DHRS6-like"/>
</dbReference>
<dbReference type="NCBIfam" id="NF005449">
    <property type="entry name" value="PRK07041.1"/>
    <property type="match status" value="1"/>
</dbReference>
<dbReference type="RefSeq" id="WP_244018576.1">
    <property type="nucleotide sequence ID" value="NZ_JALHLF010000019.1"/>
</dbReference>
<evidence type="ECO:0000256" key="2">
    <source>
        <dbReference type="ARBA" id="ARBA00023002"/>
    </source>
</evidence>
<dbReference type="SUPFAM" id="SSF51735">
    <property type="entry name" value="NAD(P)-binding Rossmann-fold domains"/>
    <property type="match status" value="1"/>
</dbReference>
<keyword evidence="4" id="KW-1185">Reference proteome</keyword>
<evidence type="ECO:0000256" key="1">
    <source>
        <dbReference type="ARBA" id="ARBA00006484"/>
    </source>
</evidence>
<name>A0ABT0BBX1_9SPHN</name>
<dbReference type="InterPro" id="IPR036291">
    <property type="entry name" value="NAD(P)-bd_dom_sf"/>
</dbReference>
<reference evidence="3" key="1">
    <citation type="submission" date="2022-03" db="EMBL/GenBank/DDBJ databases">
        <title>Identification of a novel bacterium isolated from mangrove sediments.</title>
        <authorList>
            <person name="Pan X."/>
        </authorList>
    </citation>
    <scope>NUCLEOTIDE SEQUENCE</scope>
    <source>
        <strain evidence="3">B1949</strain>
    </source>
</reference>
<dbReference type="PRINTS" id="PR00081">
    <property type="entry name" value="GDHRDH"/>
</dbReference>